<sequence length="403" mass="43853">MLDDLPRLTLIDAADIGIFALAVYAILALAVRHGSKRGLIAILLLGAVYLAAQRWQMPLSLIAFRIGFTAIIVSLVIVYQEDVRTAAERVGRWLFGDTRRAASAPNSVNDTLVRAVFRMADQKTGALIVIRGRDALERMIDGGIEIGAAVSEPLIYSLFDSASPGHDGAVILEDGRIARFAAHLPLAKSTEKYHFGTRHHAALGLAGCSDALVLVVSEERGVVSVAKGDTLTEVSDSGTLSRQLREFDDYCRQNERVVTVRRLFRERLTLKFVAVAIAVSCWLLTTHNSADVYRTFLVPVQYRNVPKNFRLAETLTQDVRVTLVGSEGAFALLPPGSLDVMIDLSGVAGGNQIFPVNEESVKRPDNLRVSAIEPRWIRVAAVPVETKPAANKPATAKPPTNKP</sequence>
<dbReference type="GO" id="GO:0005524">
    <property type="term" value="F:ATP binding"/>
    <property type="evidence" value="ECO:0007669"/>
    <property type="project" value="UniProtKB-KW"/>
</dbReference>
<evidence type="ECO:0000259" key="7">
    <source>
        <dbReference type="PROSITE" id="PS51794"/>
    </source>
</evidence>
<dbReference type="InterPro" id="IPR036888">
    <property type="entry name" value="DNA_integrity_DisA_N_sf"/>
</dbReference>
<dbReference type="Proteomes" id="UP000187735">
    <property type="component" value="Chromosome"/>
</dbReference>
<evidence type="ECO:0000256" key="5">
    <source>
        <dbReference type="ARBA" id="ARBA00022840"/>
    </source>
</evidence>
<dbReference type="Gene3D" id="3.40.1700.10">
    <property type="entry name" value="DNA integrity scanning protein, DisA, N-terminal domain"/>
    <property type="match status" value="1"/>
</dbReference>
<dbReference type="InterPro" id="IPR003390">
    <property type="entry name" value="DNA_integrity_scan_DisA_N"/>
</dbReference>
<proteinExistence type="predicted"/>
<keyword evidence="3" id="KW-0548">Nucleotidyltransferase</keyword>
<comment type="catalytic activity">
    <reaction evidence="1">
        <text>2 ATP = 3',3'-c-di-AMP + 2 diphosphate</text>
        <dbReference type="Rhea" id="RHEA:35655"/>
        <dbReference type="ChEBI" id="CHEBI:30616"/>
        <dbReference type="ChEBI" id="CHEBI:33019"/>
        <dbReference type="ChEBI" id="CHEBI:71500"/>
        <dbReference type="EC" id="2.7.7.85"/>
    </reaction>
</comment>
<dbReference type="InterPro" id="IPR050338">
    <property type="entry name" value="DisA"/>
</dbReference>
<keyword evidence="4" id="KW-0547">Nucleotide-binding</keyword>
<keyword evidence="6" id="KW-1133">Transmembrane helix</keyword>
<dbReference type="PANTHER" id="PTHR34185:SF1">
    <property type="entry name" value="DIADENYLATE CYCLASE"/>
    <property type="match status" value="1"/>
</dbReference>
<evidence type="ECO:0000256" key="3">
    <source>
        <dbReference type="ARBA" id="ARBA00022695"/>
    </source>
</evidence>
<dbReference type="SUPFAM" id="SSF143597">
    <property type="entry name" value="YojJ-like"/>
    <property type="match status" value="1"/>
</dbReference>
<accession>A0A1P8WHK6</accession>
<evidence type="ECO:0000256" key="1">
    <source>
        <dbReference type="ARBA" id="ARBA00000877"/>
    </source>
</evidence>
<keyword evidence="6" id="KW-0812">Transmembrane</keyword>
<dbReference type="KEGG" id="fmr:Fuma_03156"/>
<name>A0A1P8WHK6_9PLAN</name>
<dbReference type="EMBL" id="CP017641">
    <property type="protein sequence ID" value="APZ93538.1"/>
    <property type="molecule type" value="Genomic_DNA"/>
</dbReference>
<feature type="transmembrane region" description="Helical" evidence="6">
    <location>
        <begin position="38"/>
        <end position="55"/>
    </location>
</feature>
<dbReference type="PANTHER" id="PTHR34185">
    <property type="entry name" value="DIADENYLATE CYCLASE"/>
    <property type="match status" value="1"/>
</dbReference>
<keyword evidence="2" id="KW-0808">Transferase</keyword>
<reference evidence="8 9" key="1">
    <citation type="journal article" date="2016" name="Front. Microbiol.">
        <title>Fuerstia marisgermanicae gen. nov., sp. nov., an Unusual Member of the Phylum Planctomycetes from the German Wadden Sea.</title>
        <authorList>
            <person name="Kohn T."/>
            <person name="Heuer A."/>
            <person name="Jogler M."/>
            <person name="Vollmers J."/>
            <person name="Boedeker C."/>
            <person name="Bunk B."/>
            <person name="Rast P."/>
            <person name="Borchert D."/>
            <person name="Glockner I."/>
            <person name="Freese H.M."/>
            <person name="Klenk H.P."/>
            <person name="Overmann J."/>
            <person name="Kaster A.K."/>
            <person name="Rohde M."/>
            <person name="Wiegand S."/>
            <person name="Jogler C."/>
        </authorList>
    </citation>
    <scope>NUCLEOTIDE SEQUENCE [LARGE SCALE GENOMIC DNA]</scope>
    <source>
        <strain evidence="8 9">NH11</strain>
    </source>
</reference>
<evidence type="ECO:0000313" key="8">
    <source>
        <dbReference type="EMBL" id="APZ93538.1"/>
    </source>
</evidence>
<evidence type="ECO:0000256" key="4">
    <source>
        <dbReference type="ARBA" id="ARBA00022741"/>
    </source>
</evidence>
<dbReference type="GO" id="GO:0106408">
    <property type="term" value="F:diadenylate cyclase activity"/>
    <property type="evidence" value="ECO:0007669"/>
    <property type="project" value="UniProtKB-EC"/>
</dbReference>
<keyword evidence="9" id="KW-1185">Reference proteome</keyword>
<protein>
    <submittedName>
        <fullName evidence="8">DNA integrity scanning protein</fullName>
    </submittedName>
</protein>
<gene>
    <name evidence="8" type="ORF">Fuma_03156</name>
</gene>
<dbReference type="Pfam" id="PF02457">
    <property type="entry name" value="DAC"/>
    <property type="match status" value="1"/>
</dbReference>
<feature type="domain" description="DAC" evidence="7">
    <location>
        <begin position="80"/>
        <end position="237"/>
    </location>
</feature>
<organism evidence="8 9">
    <name type="scientific">Fuerstiella marisgermanici</name>
    <dbReference type="NCBI Taxonomy" id="1891926"/>
    <lineage>
        <taxon>Bacteria</taxon>
        <taxon>Pseudomonadati</taxon>
        <taxon>Planctomycetota</taxon>
        <taxon>Planctomycetia</taxon>
        <taxon>Planctomycetales</taxon>
        <taxon>Planctomycetaceae</taxon>
        <taxon>Fuerstiella</taxon>
    </lineage>
</organism>
<dbReference type="STRING" id="1891926.Fuma_03156"/>
<dbReference type="GO" id="GO:0004016">
    <property type="term" value="F:adenylate cyclase activity"/>
    <property type="evidence" value="ECO:0007669"/>
    <property type="project" value="TreeGrafter"/>
</dbReference>
<keyword evidence="5" id="KW-0067">ATP-binding</keyword>
<dbReference type="AlphaFoldDB" id="A0A1P8WHK6"/>
<feature type="transmembrane region" description="Helical" evidence="6">
    <location>
        <begin position="13"/>
        <end position="31"/>
    </location>
</feature>
<dbReference type="OrthoDB" id="9807385at2"/>
<feature type="transmembrane region" description="Helical" evidence="6">
    <location>
        <begin position="268"/>
        <end position="285"/>
    </location>
</feature>
<evidence type="ECO:0000256" key="6">
    <source>
        <dbReference type="SAM" id="Phobius"/>
    </source>
</evidence>
<evidence type="ECO:0000313" key="9">
    <source>
        <dbReference type="Proteomes" id="UP000187735"/>
    </source>
</evidence>
<feature type="transmembrane region" description="Helical" evidence="6">
    <location>
        <begin position="61"/>
        <end position="79"/>
    </location>
</feature>
<keyword evidence="6" id="KW-0472">Membrane</keyword>
<dbReference type="Gene3D" id="2.170.120.30">
    <property type="match status" value="1"/>
</dbReference>
<evidence type="ECO:0000256" key="2">
    <source>
        <dbReference type="ARBA" id="ARBA00022679"/>
    </source>
</evidence>
<dbReference type="PROSITE" id="PS51794">
    <property type="entry name" value="DAC"/>
    <property type="match status" value="1"/>
</dbReference>